<feature type="compositionally biased region" description="Polar residues" evidence="1">
    <location>
        <begin position="187"/>
        <end position="200"/>
    </location>
</feature>
<accession>A0ABD2XVD3</accession>
<evidence type="ECO:0000313" key="3">
    <source>
        <dbReference type="Proteomes" id="UP001630127"/>
    </source>
</evidence>
<feature type="compositionally biased region" description="Polar residues" evidence="1">
    <location>
        <begin position="44"/>
        <end position="61"/>
    </location>
</feature>
<dbReference type="PANTHER" id="PTHR34067">
    <property type="entry name" value="OS04G0193200 PROTEIN"/>
    <property type="match status" value="1"/>
</dbReference>
<name>A0ABD2XVD3_9GENT</name>
<proteinExistence type="predicted"/>
<organism evidence="2 3">
    <name type="scientific">Cinchona calisaya</name>
    <dbReference type="NCBI Taxonomy" id="153742"/>
    <lineage>
        <taxon>Eukaryota</taxon>
        <taxon>Viridiplantae</taxon>
        <taxon>Streptophyta</taxon>
        <taxon>Embryophyta</taxon>
        <taxon>Tracheophyta</taxon>
        <taxon>Spermatophyta</taxon>
        <taxon>Magnoliopsida</taxon>
        <taxon>eudicotyledons</taxon>
        <taxon>Gunneridae</taxon>
        <taxon>Pentapetalae</taxon>
        <taxon>asterids</taxon>
        <taxon>lamiids</taxon>
        <taxon>Gentianales</taxon>
        <taxon>Rubiaceae</taxon>
        <taxon>Cinchonoideae</taxon>
        <taxon>Cinchoneae</taxon>
        <taxon>Cinchona</taxon>
    </lineage>
</organism>
<feature type="compositionally biased region" description="Basic and acidic residues" evidence="1">
    <location>
        <begin position="203"/>
        <end position="214"/>
    </location>
</feature>
<feature type="region of interest" description="Disordered" evidence="1">
    <location>
        <begin position="44"/>
        <end position="71"/>
    </location>
</feature>
<comment type="caution">
    <text evidence="2">The sequence shown here is derived from an EMBL/GenBank/DDBJ whole genome shotgun (WGS) entry which is preliminary data.</text>
</comment>
<protein>
    <submittedName>
        <fullName evidence="2">Uncharacterized protein</fullName>
    </submittedName>
</protein>
<dbReference type="Proteomes" id="UP001630127">
    <property type="component" value="Unassembled WGS sequence"/>
</dbReference>
<evidence type="ECO:0000256" key="1">
    <source>
        <dbReference type="SAM" id="MobiDB-lite"/>
    </source>
</evidence>
<feature type="region of interest" description="Disordered" evidence="1">
    <location>
        <begin position="173"/>
        <end position="214"/>
    </location>
</feature>
<evidence type="ECO:0000313" key="2">
    <source>
        <dbReference type="EMBL" id="KAL3499377.1"/>
    </source>
</evidence>
<dbReference type="EMBL" id="JBJUIK010000016">
    <property type="protein sequence ID" value="KAL3499377.1"/>
    <property type="molecule type" value="Genomic_DNA"/>
</dbReference>
<dbReference type="InterPro" id="IPR038945">
    <property type="entry name" value="MBD13-like"/>
</dbReference>
<keyword evidence="3" id="KW-1185">Reference proteome</keyword>
<reference evidence="2 3" key="1">
    <citation type="submission" date="2024-11" db="EMBL/GenBank/DDBJ databases">
        <title>A near-complete genome assembly of Cinchona calisaya.</title>
        <authorList>
            <person name="Lian D.C."/>
            <person name="Zhao X.W."/>
            <person name="Wei L."/>
        </authorList>
    </citation>
    <scope>NUCLEOTIDE SEQUENCE [LARGE SCALE GENOMIC DNA]</scope>
    <source>
        <tissue evidence="2">Nenye</tissue>
    </source>
</reference>
<sequence length="214" mass="23950">MPARSSKRLSGQKPEILPELGLSERALRAAVRKPCQTEAYISSNLAQNSAANGVPQQYDTQPQREDQVAQEQAVVQVNEKREAENPRSQDSQFWYFGESFSDPRYEFAFKTLTGEIPFEDALAFPAASSNKLRHHLLRVMPTCFGPSEVDSPVLFQNDRPFHFDLMQQNISTDQVPPKSTIPPGNVNLPSCSSFGSQQPSLEARSKDYETKVNS</sequence>
<gene>
    <name evidence="2" type="ORF">ACH5RR_038470</name>
</gene>
<dbReference type="PANTHER" id="PTHR34067:SF20">
    <property type="entry name" value="OS08G0206700 PROTEIN"/>
    <property type="match status" value="1"/>
</dbReference>
<dbReference type="AlphaFoldDB" id="A0ABD2XVD3"/>